<proteinExistence type="predicted"/>
<organism evidence="1 2">
    <name type="scientific">Bombilactobacillus mellis</name>
    <dbReference type="NCBI Taxonomy" id="1218508"/>
    <lineage>
        <taxon>Bacteria</taxon>
        <taxon>Bacillati</taxon>
        <taxon>Bacillota</taxon>
        <taxon>Bacilli</taxon>
        <taxon>Lactobacillales</taxon>
        <taxon>Lactobacillaceae</taxon>
        <taxon>Bombilactobacillus</taxon>
    </lineage>
</organism>
<keyword evidence="2" id="KW-1185">Reference proteome</keyword>
<evidence type="ECO:0000313" key="2">
    <source>
        <dbReference type="Proteomes" id="UP000033695"/>
    </source>
</evidence>
<evidence type="ECO:0000313" key="1">
    <source>
        <dbReference type="EMBL" id="KJY48107.1"/>
    </source>
</evidence>
<dbReference type="STRING" id="1218508.JG29_16240"/>
<dbReference type="HOGENOM" id="CLU_1048844_0_0_9"/>
<comment type="caution">
    <text evidence="1">The sequence shown here is derived from an EMBL/GenBank/DDBJ whole genome shotgun (WGS) entry which is preliminary data.</text>
</comment>
<dbReference type="EMBL" id="JXBZ01000015">
    <property type="protein sequence ID" value="KJY48107.1"/>
    <property type="molecule type" value="Genomic_DNA"/>
</dbReference>
<dbReference type="OrthoDB" id="9779889at2"/>
<dbReference type="RefSeq" id="WP_045923528.1">
    <property type="nucleotide sequence ID" value="NZ_JBHTHW010000006.1"/>
</dbReference>
<accession>A0A0F4KN69</accession>
<reference evidence="1 2" key="1">
    <citation type="submission" date="2014-12" db="EMBL/GenBank/DDBJ databases">
        <title>Comparative genomics of the lactic acid bacteria isolated from the honey bee gut.</title>
        <authorList>
            <person name="Ellegaard K.M."/>
            <person name="Tamarit D."/>
            <person name="Javelind E."/>
            <person name="Olofsson T."/>
            <person name="Andersson S.G."/>
            <person name="Vasquez A."/>
        </authorList>
    </citation>
    <scope>NUCLEOTIDE SEQUENCE [LARGE SCALE GENOMIC DNA]</scope>
    <source>
        <strain evidence="1 2">Hon2</strain>
    </source>
</reference>
<protein>
    <submittedName>
        <fullName evidence="1">Uncharacterized protein</fullName>
    </submittedName>
</protein>
<dbReference type="PATRIC" id="fig|1218508.4.peg.1671"/>
<dbReference type="Proteomes" id="UP000033695">
    <property type="component" value="Unassembled WGS sequence"/>
</dbReference>
<name>A0A0F4KN69_9LACO</name>
<gene>
    <name evidence="1" type="ORF">JG29_16240</name>
</gene>
<dbReference type="AlphaFoldDB" id="A0A0F4KN69"/>
<sequence length="265" mass="31525">MSYNPNAGKTKINFNEAWYKINRTLRHIRNNGVTEVYEVTSYSLNNLDNLKRLIKELPVRSVGWQHTDVWHTATIYIPKGKGAWYSRNILDLIDAGFGNKDKFKELWYLRNGDSYYGYFPKISTSTTSNVRAQQSSYIVCDRAQPPNLQSKIPGTSDFVDRTHLISSRITGIENHKGLLIDFDGWLNKNPLKKFETWTLQQTFKQDIIWYVKIWKLNDGLHWKYIMYDKHFQKIKEFECVDDRWSYLWFYDPGQDRFSRTSLYKN</sequence>